<sequence>MTKLETTLNEEEVRYRRINNYLNNYIDKGKIDIKKLNINDLDIFIEKYIAGESRVTLYSNIKCLNMILKDRDICIKLNSSDYIEKLNFSENKYFNKREIQQLCNVFSNAQDKFIVYALWNGIMGKDYTDLVNLKVTDIVKDEIGTPLYINVSGRKVKCDEFMQEIVQDVLEDDIYYQYTETVDRSYELNMDSEYIIKVKRTKKTNDGLSHMNKSGVQSRLEMLSNIFDEDNLNIKFTGKSLVRSGIMYIMFEKHISENITWTANEIKKWFKSEGLKGDVSEIHRIYHKKYNE</sequence>
<gene>
    <name evidence="1" type="ORF">H8923_01820</name>
</gene>
<organism evidence="1 2">
    <name type="scientific">Romboutsia faecis</name>
    <dbReference type="NCBI Taxonomy" id="2764597"/>
    <lineage>
        <taxon>Bacteria</taxon>
        <taxon>Bacillati</taxon>
        <taxon>Bacillota</taxon>
        <taxon>Clostridia</taxon>
        <taxon>Peptostreptococcales</taxon>
        <taxon>Peptostreptococcaceae</taxon>
        <taxon>Romboutsia</taxon>
    </lineage>
</organism>
<dbReference type="Proteomes" id="UP000609849">
    <property type="component" value="Unassembled WGS sequence"/>
</dbReference>
<accession>A0ABR7JKN0</accession>
<comment type="caution">
    <text evidence="1">The sequence shown here is derived from an EMBL/GenBank/DDBJ whole genome shotgun (WGS) entry which is preliminary data.</text>
</comment>
<dbReference type="RefSeq" id="WP_153925259.1">
    <property type="nucleotide sequence ID" value="NZ_JACRWE010000001.1"/>
</dbReference>
<reference evidence="1 2" key="1">
    <citation type="submission" date="2020-08" db="EMBL/GenBank/DDBJ databases">
        <authorList>
            <person name="Liu C."/>
            <person name="Sun Q."/>
        </authorList>
    </citation>
    <scope>NUCLEOTIDE SEQUENCE [LARGE SCALE GENOMIC DNA]</scope>
    <source>
        <strain evidence="1 2">NSJ-18</strain>
    </source>
</reference>
<dbReference type="EMBL" id="JACRWE010000001">
    <property type="protein sequence ID" value="MBC5995486.1"/>
    <property type="molecule type" value="Genomic_DNA"/>
</dbReference>
<protein>
    <submittedName>
        <fullName evidence="1">Uncharacterized protein</fullName>
    </submittedName>
</protein>
<evidence type="ECO:0000313" key="2">
    <source>
        <dbReference type="Proteomes" id="UP000609849"/>
    </source>
</evidence>
<proteinExistence type="predicted"/>
<keyword evidence="2" id="KW-1185">Reference proteome</keyword>
<name>A0ABR7JKN0_9FIRM</name>
<evidence type="ECO:0000313" key="1">
    <source>
        <dbReference type="EMBL" id="MBC5995486.1"/>
    </source>
</evidence>